<evidence type="ECO:0000256" key="4">
    <source>
        <dbReference type="ARBA" id="ARBA00022840"/>
    </source>
</evidence>
<dbReference type="CDD" id="cd00158">
    <property type="entry name" value="RHOD"/>
    <property type="match status" value="1"/>
</dbReference>
<evidence type="ECO:0000256" key="5">
    <source>
        <dbReference type="ARBA" id="ARBA00052218"/>
    </source>
</evidence>
<dbReference type="SUPFAM" id="SSF69572">
    <property type="entry name" value="Activating enzymes of the ubiquitin-like proteins"/>
    <property type="match status" value="1"/>
</dbReference>
<dbReference type="SMART" id="SM00450">
    <property type="entry name" value="RHOD"/>
    <property type="match status" value="1"/>
</dbReference>
<dbReference type="PROSITE" id="PS50206">
    <property type="entry name" value="RHODANESE_3"/>
    <property type="match status" value="1"/>
</dbReference>
<dbReference type="EMBL" id="BMJC01000006">
    <property type="protein sequence ID" value="GGB22431.1"/>
    <property type="molecule type" value="Genomic_DNA"/>
</dbReference>
<evidence type="ECO:0000256" key="10">
    <source>
        <dbReference type="ARBA" id="ARBA00075110"/>
    </source>
</evidence>
<comment type="caution">
    <text evidence="14">The sequence shown here is derived from an EMBL/GenBank/DDBJ whole genome shotgun (WGS) entry which is preliminary data.</text>
</comment>
<evidence type="ECO:0000256" key="6">
    <source>
        <dbReference type="ARBA" id="ARBA00055169"/>
    </source>
</evidence>
<organism evidence="14 15">
    <name type="scientific">Puia dinghuensis</name>
    <dbReference type="NCBI Taxonomy" id="1792502"/>
    <lineage>
        <taxon>Bacteria</taxon>
        <taxon>Pseudomonadati</taxon>
        <taxon>Bacteroidota</taxon>
        <taxon>Chitinophagia</taxon>
        <taxon>Chitinophagales</taxon>
        <taxon>Chitinophagaceae</taxon>
        <taxon>Puia</taxon>
    </lineage>
</organism>
<keyword evidence="2" id="KW-0808">Transferase</keyword>
<evidence type="ECO:0000259" key="13">
    <source>
        <dbReference type="PROSITE" id="PS50206"/>
    </source>
</evidence>
<evidence type="ECO:0000256" key="2">
    <source>
        <dbReference type="ARBA" id="ARBA00022679"/>
    </source>
</evidence>
<dbReference type="InterPro" id="IPR016155">
    <property type="entry name" value="Mopterin_synth/thiamin_S_b"/>
</dbReference>
<dbReference type="NCBIfam" id="NF004281">
    <property type="entry name" value="PRK05690.1"/>
    <property type="match status" value="1"/>
</dbReference>
<comment type="catalytic activity">
    <reaction evidence="5">
        <text>[molybdopterin-synthase sulfur-carrier protein]-C-terminal Gly-Gly + ATP + H(+) = [molybdopterin-synthase sulfur-carrier protein]-C-terminal Gly-Gly-AMP + diphosphate</text>
        <dbReference type="Rhea" id="RHEA:43616"/>
        <dbReference type="Rhea" id="RHEA-COMP:12159"/>
        <dbReference type="Rhea" id="RHEA-COMP:12202"/>
        <dbReference type="ChEBI" id="CHEBI:15378"/>
        <dbReference type="ChEBI" id="CHEBI:30616"/>
        <dbReference type="ChEBI" id="CHEBI:33019"/>
        <dbReference type="ChEBI" id="CHEBI:90618"/>
        <dbReference type="ChEBI" id="CHEBI:90778"/>
        <dbReference type="EC" id="2.7.7.80"/>
    </reaction>
</comment>
<dbReference type="GO" id="GO:0061605">
    <property type="term" value="F:molybdopterin-synthase adenylyltransferase activity"/>
    <property type="evidence" value="ECO:0007669"/>
    <property type="project" value="UniProtKB-EC"/>
</dbReference>
<evidence type="ECO:0000256" key="9">
    <source>
        <dbReference type="ARBA" id="ARBA00073635"/>
    </source>
</evidence>
<evidence type="ECO:0000256" key="3">
    <source>
        <dbReference type="ARBA" id="ARBA00022741"/>
    </source>
</evidence>
<dbReference type="InterPro" id="IPR036873">
    <property type="entry name" value="Rhodanese-like_dom_sf"/>
</dbReference>
<dbReference type="InterPro" id="IPR003749">
    <property type="entry name" value="ThiS/MoaD-like"/>
</dbReference>
<dbReference type="GO" id="GO:0005829">
    <property type="term" value="C:cytosol"/>
    <property type="evidence" value="ECO:0007669"/>
    <property type="project" value="TreeGrafter"/>
</dbReference>
<dbReference type="GO" id="GO:0005524">
    <property type="term" value="F:ATP binding"/>
    <property type="evidence" value="ECO:0007669"/>
    <property type="project" value="UniProtKB-KW"/>
</dbReference>
<dbReference type="Pfam" id="PF02597">
    <property type="entry name" value="ThiS"/>
    <property type="match status" value="1"/>
</dbReference>
<feature type="domain" description="Rhodanese" evidence="13">
    <location>
        <begin position="403"/>
        <end position="491"/>
    </location>
</feature>
<dbReference type="InterPro" id="IPR001763">
    <property type="entry name" value="Rhodanese-like_dom"/>
</dbReference>
<keyword evidence="4" id="KW-0067">ATP-binding</keyword>
<reference evidence="14" key="1">
    <citation type="journal article" date="2014" name="Int. J. Syst. Evol. Microbiol.">
        <title>Complete genome sequence of Corynebacterium casei LMG S-19264T (=DSM 44701T), isolated from a smear-ripened cheese.</title>
        <authorList>
            <consortium name="US DOE Joint Genome Institute (JGI-PGF)"/>
            <person name="Walter F."/>
            <person name="Albersmeier A."/>
            <person name="Kalinowski J."/>
            <person name="Ruckert C."/>
        </authorList>
    </citation>
    <scope>NUCLEOTIDE SEQUENCE</scope>
    <source>
        <strain evidence="14">CGMCC 1.15448</strain>
    </source>
</reference>
<comment type="similarity">
    <text evidence="1">Belongs to the HesA/MoeB/ThiF family.</text>
</comment>
<proteinExistence type="inferred from homology"/>
<evidence type="ECO:0000256" key="1">
    <source>
        <dbReference type="ARBA" id="ARBA00009919"/>
    </source>
</evidence>
<dbReference type="Pfam" id="PF00899">
    <property type="entry name" value="ThiF"/>
    <property type="match status" value="1"/>
</dbReference>
<dbReference type="CDD" id="cd00757">
    <property type="entry name" value="ThiF_MoeB_HesA_family"/>
    <property type="match status" value="1"/>
</dbReference>
<dbReference type="SUPFAM" id="SSF54285">
    <property type="entry name" value="MoaD/ThiS"/>
    <property type="match status" value="1"/>
</dbReference>
<sequence length="493" mass="54051">MATVIIPTPLRKFTNNTARLQVGAGTIQDTVHELTRNFPDLKKHLLDEQGKIRSFVNIFIGNDDIRDLQHEHTAVKEDAVVSIVPAIAGGSPDDKATGGAGANGAGGAAKDVVFSREELARYNRHIIIPEFGYEAQQKLKAAKVLVIGSGGLGSPGLLYLAAAGVGTIGIVDFDVVDDSNLQRQVLFGVDEIGKPKVEAAKRRLEALNPYIKLNIYNTHLNSSNALDILRDYDVIADGTDNFPTRYLVNDASVLLGKPNVYASIFQFEGQVSVFNYRDKQGQLGPNYRDLYPSPPPPGLVPSCAEGGVLGVLPGIIGSLQALEVIKVITGVGETLSGRFYIFDALNFESRTFRIKPREDNPISGKNPTITALIDYEQFCGMRAVEEKPLKEITAKELYDWQVKGEPFQLIDVREPHEYDIVNIGAELIPLATVAANSDRIRRDEKVVVHCKMGGRSAKAIRELEEKFGYTNLYNLKGGILAYIDEVQPELTKY</sequence>
<dbReference type="Gene3D" id="3.40.250.10">
    <property type="entry name" value="Rhodanese-like domain"/>
    <property type="match status" value="1"/>
</dbReference>
<gene>
    <name evidence="14" type="ORF">GCM10011511_52920</name>
</gene>
<dbReference type="InterPro" id="IPR012675">
    <property type="entry name" value="Beta-grasp_dom_sf"/>
</dbReference>
<protein>
    <recommendedName>
        <fullName evidence="9">Molybdopterin-synthase adenylyltransferase</fullName>
        <ecNumber evidence="8">2.7.7.80</ecNumber>
    </recommendedName>
    <alternativeName>
        <fullName evidence="12">MoaD protein adenylase</fullName>
    </alternativeName>
    <alternativeName>
        <fullName evidence="10">Molybdopterin-converting factor subunit 1 adenylase</fullName>
    </alternativeName>
    <alternativeName>
        <fullName evidence="11">Sulfur carrier protein MoaD adenylyltransferase</fullName>
    </alternativeName>
</protein>
<name>A0A8J2UIE1_9BACT</name>
<comment type="subunit">
    <text evidence="7">Homodimer. Forms a stable heterotetrameric complex of 2 MoeB and 2 MoaD during adenylation of MoaD.</text>
</comment>
<dbReference type="EC" id="2.7.7.80" evidence="8"/>
<keyword evidence="3" id="KW-0547">Nucleotide-binding</keyword>
<dbReference type="AlphaFoldDB" id="A0A8J2UIE1"/>
<dbReference type="PANTHER" id="PTHR10953:SF102">
    <property type="entry name" value="ADENYLYLTRANSFERASE AND SULFURTRANSFERASE MOCS3"/>
    <property type="match status" value="1"/>
</dbReference>
<evidence type="ECO:0000256" key="7">
    <source>
        <dbReference type="ARBA" id="ARBA00063809"/>
    </source>
</evidence>
<dbReference type="GO" id="GO:0008641">
    <property type="term" value="F:ubiquitin-like modifier activating enzyme activity"/>
    <property type="evidence" value="ECO:0007669"/>
    <property type="project" value="InterPro"/>
</dbReference>
<dbReference type="Gene3D" id="3.40.50.720">
    <property type="entry name" value="NAD(P)-binding Rossmann-like Domain"/>
    <property type="match status" value="1"/>
</dbReference>
<dbReference type="Gene3D" id="3.10.20.30">
    <property type="match status" value="1"/>
</dbReference>
<dbReference type="RefSeq" id="WP_188937453.1">
    <property type="nucleotide sequence ID" value="NZ_BMJC01000006.1"/>
</dbReference>
<dbReference type="GO" id="GO:0004792">
    <property type="term" value="F:thiosulfate-cyanide sulfurtransferase activity"/>
    <property type="evidence" value="ECO:0007669"/>
    <property type="project" value="TreeGrafter"/>
</dbReference>
<evidence type="ECO:0000256" key="12">
    <source>
        <dbReference type="ARBA" id="ARBA00078531"/>
    </source>
</evidence>
<evidence type="ECO:0000256" key="11">
    <source>
        <dbReference type="ARBA" id="ARBA00075328"/>
    </source>
</evidence>
<dbReference type="InterPro" id="IPR045886">
    <property type="entry name" value="ThiF/MoeB/HesA"/>
</dbReference>
<dbReference type="GO" id="GO:0008146">
    <property type="term" value="F:sulfotransferase activity"/>
    <property type="evidence" value="ECO:0007669"/>
    <property type="project" value="TreeGrafter"/>
</dbReference>
<dbReference type="FunFam" id="3.40.50.720:FF:000033">
    <property type="entry name" value="Adenylyltransferase and sulfurtransferase MOCS3"/>
    <property type="match status" value="1"/>
</dbReference>
<keyword evidence="15" id="KW-1185">Reference proteome</keyword>
<dbReference type="Pfam" id="PF00581">
    <property type="entry name" value="Rhodanese"/>
    <property type="match status" value="1"/>
</dbReference>
<evidence type="ECO:0000313" key="14">
    <source>
        <dbReference type="EMBL" id="GGB22431.1"/>
    </source>
</evidence>
<evidence type="ECO:0000313" key="15">
    <source>
        <dbReference type="Proteomes" id="UP000607559"/>
    </source>
</evidence>
<reference evidence="14" key="2">
    <citation type="submission" date="2020-09" db="EMBL/GenBank/DDBJ databases">
        <authorList>
            <person name="Sun Q."/>
            <person name="Zhou Y."/>
        </authorList>
    </citation>
    <scope>NUCLEOTIDE SEQUENCE</scope>
    <source>
        <strain evidence="14">CGMCC 1.15448</strain>
    </source>
</reference>
<accession>A0A8J2UIE1</accession>
<dbReference type="PANTHER" id="PTHR10953">
    <property type="entry name" value="UBIQUITIN-ACTIVATING ENZYME E1"/>
    <property type="match status" value="1"/>
</dbReference>
<dbReference type="InterPro" id="IPR000594">
    <property type="entry name" value="ThiF_NAD_FAD-bd"/>
</dbReference>
<evidence type="ECO:0000256" key="8">
    <source>
        <dbReference type="ARBA" id="ARBA00066884"/>
    </source>
</evidence>
<comment type="function">
    <text evidence="6">Catalyzes the adenylation by ATP of the carboxyl group of the C-terminal glycine of sulfur carrier protein MoaD.</text>
</comment>
<dbReference type="InterPro" id="IPR035985">
    <property type="entry name" value="Ubiquitin-activating_enz"/>
</dbReference>
<dbReference type="Proteomes" id="UP000607559">
    <property type="component" value="Unassembled WGS sequence"/>
</dbReference>